<feature type="transmembrane region" description="Helical" evidence="1">
    <location>
        <begin position="57"/>
        <end position="77"/>
    </location>
</feature>
<name>A0A1G8T671_9BACI</name>
<keyword evidence="1" id="KW-0812">Transmembrane</keyword>
<evidence type="ECO:0000313" key="3">
    <source>
        <dbReference type="Proteomes" id="UP000199225"/>
    </source>
</evidence>
<organism evidence="2 3">
    <name type="scientific">Salimicrobium halophilum</name>
    <dbReference type="NCBI Taxonomy" id="86666"/>
    <lineage>
        <taxon>Bacteria</taxon>
        <taxon>Bacillati</taxon>
        <taxon>Bacillota</taxon>
        <taxon>Bacilli</taxon>
        <taxon>Bacillales</taxon>
        <taxon>Bacillaceae</taxon>
        <taxon>Salimicrobium</taxon>
    </lineage>
</organism>
<keyword evidence="3" id="KW-1185">Reference proteome</keyword>
<dbReference type="OrthoDB" id="9963732at2"/>
<dbReference type="EMBL" id="FNEV01000004">
    <property type="protein sequence ID" value="SDJ36485.1"/>
    <property type="molecule type" value="Genomic_DNA"/>
</dbReference>
<sequence length="101" mass="11201">MKKEFLFVLLTFVLLSLSGFHSTIDSHGAVLKAQENVITSPVEAEEEPSGLAGTELFLLFSALFLIVRTIFVAILVITRRLSHLTTVFYEGGYLPVFHKCA</sequence>
<keyword evidence="1" id="KW-0472">Membrane</keyword>
<reference evidence="3" key="1">
    <citation type="submission" date="2016-10" db="EMBL/GenBank/DDBJ databases">
        <authorList>
            <person name="Varghese N."/>
            <person name="Submissions S."/>
        </authorList>
    </citation>
    <scope>NUCLEOTIDE SEQUENCE [LARGE SCALE GENOMIC DNA]</scope>
    <source>
        <strain evidence="3">DSM 4771</strain>
    </source>
</reference>
<protein>
    <submittedName>
        <fullName evidence="2">Uncharacterized protein</fullName>
    </submittedName>
</protein>
<evidence type="ECO:0000313" key="2">
    <source>
        <dbReference type="EMBL" id="SDJ36485.1"/>
    </source>
</evidence>
<keyword evidence="1" id="KW-1133">Transmembrane helix</keyword>
<dbReference type="STRING" id="86666.SAMN04490247_1705"/>
<dbReference type="AlphaFoldDB" id="A0A1G8T671"/>
<proteinExistence type="predicted"/>
<dbReference type="Proteomes" id="UP000199225">
    <property type="component" value="Unassembled WGS sequence"/>
</dbReference>
<dbReference type="RefSeq" id="WP_093193443.1">
    <property type="nucleotide sequence ID" value="NZ_FNEV01000004.1"/>
</dbReference>
<evidence type="ECO:0000256" key="1">
    <source>
        <dbReference type="SAM" id="Phobius"/>
    </source>
</evidence>
<gene>
    <name evidence="2" type="ORF">SAMN04490247_1705</name>
</gene>
<accession>A0A1G8T671</accession>